<dbReference type="PROSITE" id="PS51257">
    <property type="entry name" value="PROKAR_LIPOPROTEIN"/>
    <property type="match status" value="1"/>
</dbReference>
<dbReference type="Proteomes" id="UP000318733">
    <property type="component" value="Unassembled WGS sequence"/>
</dbReference>
<dbReference type="RefSeq" id="WP_144249900.1">
    <property type="nucleotide sequence ID" value="NZ_VLPK01000004.1"/>
</dbReference>
<reference evidence="1 2" key="1">
    <citation type="submission" date="2019-07" db="EMBL/GenBank/DDBJ databases">
        <authorList>
            <person name="Huq M.A."/>
        </authorList>
    </citation>
    <scope>NUCLEOTIDE SEQUENCE [LARGE SCALE GENOMIC DNA]</scope>
    <source>
        <strain evidence="1 2">MAH-19</strain>
    </source>
</reference>
<organism evidence="1 2">
    <name type="scientific">Mucilaginibacter corticis</name>
    <dbReference type="NCBI Taxonomy" id="2597670"/>
    <lineage>
        <taxon>Bacteria</taxon>
        <taxon>Pseudomonadati</taxon>
        <taxon>Bacteroidota</taxon>
        <taxon>Sphingobacteriia</taxon>
        <taxon>Sphingobacteriales</taxon>
        <taxon>Sphingobacteriaceae</taxon>
        <taxon>Mucilaginibacter</taxon>
    </lineage>
</organism>
<keyword evidence="2" id="KW-1185">Reference proteome</keyword>
<evidence type="ECO:0000313" key="2">
    <source>
        <dbReference type="Proteomes" id="UP000318733"/>
    </source>
</evidence>
<protein>
    <recommendedName>
        <fullName evidence="3">Lipocalin-like domain-containing protein</fullName>
    </recommendedName>
</protein>
<comment type="caution">
    <text evidence="1">The sequence shown here is derived from an EMBL/GenBank/DDBJ whole genome shotgun (WGS) entry which is preliminary data.</text>
</comment>
<evidence type="ECO:0008006" key="3">
    <source>
        <dbReference type="Google" id="ProtNLM"/>
    </source>
</evidence>
<dbReference type="AlphaFoldDB" id="A0A556MFC7"/>
<name>A0A556MFC7_9SPHI</name>
<dbReference type="OrthoDB" id="794725at2"/>
<proteinExistence type="predicted"/>
<gene>
    <name evidence="1" type="ORF">FO440_19080</name>
</gene>
<evidence type="ECO:0000313" key="1">
    <source>
        <dbReference type="EMBL" id="TSJ38618.1"/>
    </source>
</evidence>
<dbReference type="EMBL" id="VLPK01000004">
    <property type="protein sequence ID" value="TSJ38618.1"/>
    <property type="molecule type" value="Genomic_DNA"/>
</dbReference>
<accession>A0A556MFC7</accession>
<sequence>MKSKIIYLLPMLLVLLTGCTKKYTDPDKWANDSGYPLGMFAGTFVRIHKNPVTMKSDTVTAALKLILSTNTGFYISGDTTLHAGSYGSFKEDTTKIWFNDVTSPVNYTAKKTHLSGTYTYTYNRSYLLIENAVKSDTLSCVYHFTKMKY</sequence>